<evidence type="ECO:0000256" key="1">
    <source>
        <dbReference type="ARBA" id="ARBA00001974"/>
    </source>
</evidence>
<organism evidence="7 8">
    <name type="scientific">Monilinia fructigena</name>
    <dbReference type="NCBI Taxonomy" id="38457"/>
    <lineage>
        <taxon>Eukaryota</taxon>
        <taxon>Fungi</taxon>
        <taxon>Dikarya</taxon>
        <taxon>Ascomycota</taxon>
        <taxon>Pezizomycotina</taxon>
        <taxon>Leotiomycetes</taxon>
        <taxon>Helotiales</taxon>
        <taxon>Sclerotiniaceae</taxon>
        <taxon>Monilinia</taxon>
    </lineage>
</organism>
<evidence type="ECO:0000256" key="5">
    <source>
        <dbReference type="SAM" id="MobiDB-lite"/>
    </source>
</evidence>
<dbReference type="PANTHER" id="PTHR47470:SF1">
    <property type="entry name" value="FAD-DEPENDENT OXIDOREDUCTASE 2 FAD BINDING DOMAIN-CONTAINING PROTEIN"/>
    <property type="match status" value="1"/>
</dbReference>
<dbReference type="Proteomes" id="UP000249056">
    <property type="component" value="Unassembled WGS sequence"/>
</dbReference>
<dbReference type="AlphaFoldDB" id="A0A395IKT3"/>
<gene>
    <name evidence="7" type="ORF">DID88_010210</name>
</gene>
<dbReference type="EMBL" id="QKRW01000036">
    <property type="protein sequence ID" value="RAL60885.1"/>
    <property type="molecule type" value="Genomic_DNA"/>
</dbReference>
<name>A0A395IKT3_9HELO</name>
<reference evidence="7 8" key="1">
    <citation type="submission" date="2018-06" db="EMBL/GenBank/DDBJ databases">
        <title>Genome Sequence of the Brown Rot Fungal Pathogen Monilinia fructigena.</title>
        <authorList>
            <person name="Landi L."/>
            <person name="De Miccolis Angelini R.M."/>
            <person name="Pollastro S."/>
            <person name="Abate D."/>
            <person name="Faretra F."/>
            <person name="Romanazzi G."/>
        </authorList>
    </citation>
    <scope>NUCLEOTIDE SEQUENCE [LARGE SCALE GENOMIC DNA]</scope>
    <source>
        <strain evidence="7 8">Mfrg269</strain>
    </source>
</reference>
<keyword evidence="2" id="KW-0285">Flavoprotein</keyword>
<feature type="compositionally biased region" description="Polar residues" evidence="5">
    <location>
        <begin position="60"/>
        <end position="75"/>
    </location>
</feature>
<evidence type="ECO:0000256" key="2">
    <source>
        <dbReference type="ARBA" id="ARBA00022630"/>
    </source>
</evidence>
<evidence type="ECO:0000259" key="6">
    <source>
        <dbReference type="Pfam" id="PF00732"/>
    </source>
</evidence>
<dbReference type="InterPro" id="IPR000172">
    <property type="entry name" value="GMC_OxRdtase_N"/>
</dbReference>
<feature type="domain" description="Glucose-methanol-choline oxidoreductase N-terminal" evidence="6">
    <location>
        <begin position="136"/>
        <end position="401"/>
    </location>
</feature>
<protein>
    <recommendedName>
        <fullName evidence="6">Glucose-methanol-choline oxidoreductase N-terminal domain-containing protein</fullName>
    </recommendedName>
</protein>
<comment type="caution">
    <text evidence="7">The sequence shown here is derived from an EMBL/GenBank/DDBJ whole genome shotgun (WGS) entry which is preliminary data.</text>
</comment>
<dbReference type="Gene3D" id="3.50.50.60">
    <property type="entry name" value="FAD/NAD(P)-binding domain"/>
    <property type="match status" value="2"/>
</dbReference>
<keyword evidence="8" id="KW-1185">Reference proteome</keyword>
<dbReference type="SUPFAM" id="SSF51905">
    <property type="entry name" value="FAD/NAD(P)-binding domain"/>
    <property type="match status" value="1"/>
</dbReference>
<sequence length="489" mass="53489">MATSEPLNMPSITNGNKQRRNGSNANGNWHKSSDSNGNNSWNSENGSYNRDSGLGESFDSLRNINGQRQQNGGSSTDDERRHIRKSHRIESFGARTTASGCQARQHANIRTYTDDLNSRDFPRISKPVEVLRNVYDTVVIGSGYGGSVAASRMARAGQSVCLLERGKEKWPGEYPSDTLDAVDELHVSGNFCSWISTWGNGQNAFVANGLGGTSLLNANIFLEADKDTLAMDCWPKELQEEDGLKQYYKRAASVLEPQSYPEDWPKLPKLTFLGGPNSTGVEMYPSALTGMDCTGVNDGSKSSTLVNYLSDAWNWGAEMFCECEVRYVQKHPDPKEEGYLVFFAWHGSNRGSFKTNIYEDLMWVHAKKCVFLGAGSIGSTEILLRSRSLGMNMSDRVGKGMSGNGDMLAFGYNTNDEVNAIGRACPAVDNPIGPTITGIIDNREGHANVLDGYVIEEGAIPKALAPLFQFMLEKLPGAEAPSDLTPLRS</sequence>
<evidence type="ECO:0000256" key="4">
    <source>
        <dbReference type="ARBA" id="ARBA00023002"/>
    </source>
</evidence>
<keyword evidence="3" id="KW-0274">FAD</keyword>
<proteinExistence type="predicted"/>
<dbReference type="GO" id="GO:0016614">
    <property type="term" value="F:oxidoreductase activity, acting on CH-OH group of donors"/>
    <property type="evidence" value="ECO:0007669"/>
    <property type="project" value="InterPro"/>
</dbReference>
<feature type="compositionally biased region" description="Polar residues" evidence="5">
    <location>
        <begin position="1"/>
        <end position="30"/>
    </location>
</feature>
<comment type="cofactor">
    <cofactor evidence="1">
        <name>FAD</name>
        <dbReference type="ChEBI" id="CHEBI:57692"/>
    </cofactor>
</comment>
<dbReference type="Pfam" id="PF00732">
    <property type="entry name" value="GMC_oxred_N"/>
    <property type="match status" value="1"/>
</dbReference>
<dbReference type="GO" id="GO:0050660">
    <property type="term" value="F:flavin adenine dinucleotide binding"/>
    <property type="evidence" value="ECO:0007669"/>
    <property type="project" value="InterPro"/>
</dbReference>
<dbReference type="OrthoDB" id="9974421at2759"/>
<evidence type="ECO:0000256" key="3">
    <source>
        <dbReference type="ARBA" id="ARBA00022827"/>
    </source>
</evidence>
<feature type="region of interest" description="Disordered" evidence="5">
    <location>
        <begin position="1"/>
        <end position="84"/>
    </location>
</feature>
<evidence type="ECO:0000313" key="8">
    <source>
        <dbReference type="Proteomes" id="UP000249056"/>
    </source>
</evidence>
<evidence type="ECO:0000313" key="7">
    <source>
        <dbReference type="EMBL" id="RAL60885.1"/>
    </source>
</evidence>
<accession>A0A395IKT3</accession>
<dbReference type="InterPro" id="IPR052542">
    <property type="entry name" value="Cholesterol_Oxidase"/>
</dbReference>
<keyword evidence="4" id="KW-0560">Oxidoreductase</keyword>
<dbReference type="InterPro" id="IPR036188">
    <property type="entry name" value="FAD/NAD-bd_sf"/>
</dbReference>
<dbReference type="PANTHER" id="PTHR47470">
    <property type="entry name" value="CHOLESTEROL OXIDASE"/>
    <property type="match status" value="1"/>
</dbReference>
<feature type="compositionally biased region" description="Low complexity" evidence="5">
    <location>
        <begin position="34"/>
        <end position="49"/>
    </location>
</feature>